<keyword evidence="6" id="KW-0406">Ion transport</keyword>
<dbReference type="SUPFAM" id="SSF52943">
    <property type="entry name" value="ATP synthase (F1-ATPase), gamma subunit"/>
    <property type="match status" value="1"/>
</dbReference>
<evidence type="ECO:0000256" key="11">
    <source>
        <dbReference type="ARBA" id="ARBA00031066"/>
    </source>
</evidence>
<dbReference type="EMBL" id="UYRU01084013">
    <property type="protein sequence ID" value="VDN33616.1"/>
    <property type="molecule type" value="Genomic_DNA"/>
</dbReference>
<accession>A0A3P7QR82</accession>
<keyword evidence="7" id="KW-0496">Mitochondrion</keyword>
<evidence type="ECO:0000256" key="10">
    <source>
        <dbReference type="ARBA" id="ARBA00023310"/>
    </source>
</evidence>
<comment type="similarity">
    <text evidence="2">Belongs to the ATPase gamma chain family.</text>
</comment>
<gene>
    <name evidence="12" type="ORF">DILT_LOCUS16282</name>
</gene>
<evidence type="ECO:0000256" key="3">
    <source>
        <dbReference type="ARBA" id="ARBA00022448"/>
    </source>
</evidence>
<keyword evidence="4" id="KW-0375">Hydrogen ion transport</keyword>
<dbReference type="Gene3D" id="1.10.287.80">
    <property type="entry name" value="ATP synthase, gamma subunit, helix hairpin domain"/>
    <property type="match status" value="1"/>
</dbReference>
<keyword evidence="3" id="KW-0813">Transport</keyword>
<dbReference type="GO" id="GO:0045259">
    <property type="term" value="C:proton-transporting ATP synthase complex"/>
    <property type="evidence" value="ECO:0007669"/>
    <property type="project" value="UniProtKB-KW"/>
</dbReference>
<dbReference type="GO" id="GO:0046933">
    <property type="term" value="F:proton-transporting ATP synthase activity, rotational mechanism"/>
    <property type="evidence" value="ECO:0007669"/>
    <property type="project" value="InterPro"/>
</dbReference>
<dbReference type="GO" id="GO:0005743">
    <property type="term" value="C:mitochondrial inner membrane"/>
    <property type="evidence" value="ECO:0007669"/>
    <property type="project" value="UniProtKB-SubCell"/>
</dbReference>
<protein>
    <recommendedName>
        <fullName evidence="11">F-ATPase gamma subunit</fullName>
    </recommendedName>
</protein>
<dbReference type="Gene3D" id="3.40.1380.10">
    <property type="match status" value="1"/>
</dbReference>
<evidence type="ECO:0000256" key="4">
    <source>
        <dbReference type="ARBA" id="ARBA00022781"/>
    </source>
</evidence>
<dbReference type="FunFam" id="3.40.1380.10:FF:000003">
    <property type="entry name" value="ATP synthase subunit gamma"/>
    <property type="match status" value="1"/>
</dbReference>
<dbReference type="Pfam" id="PF00231">
    <property type="entry name" value="ATP-synt"/>
    <property type="match status" value="1"/>
</dbReference>
<evidence type="ECO:0000256" key="1">
    <source>
        <dbReference type="ARBA" id="ARBA00004637"/>
    </source>
</evidence>
<evidence type="ECO:0000256" key="5">
    <source>
        <dbReference type="ARBA" id="ARBA00022792"/>
    </source>
</evidence>
<evidence type="ECO:0000256" key="9">
    <source>
        <dbReference type="ARBA" id="ARBA00023196"/>
    </source>
</evidence>
<name>A0A3P7QR82_DIBLA</name>
<dbReference type="PANTHER" id="PTHR11693:SF22">
    <property type="entry name" value="ATP SYNTHASE SUBUNIT GAMMA, MITOCHONDRIAL"/>
    <property type="match status" value="1"/>
</dbReference>
<evidence type="ECO:0000256" key="2">
    <source>
        <dbReference type="ARBA" id="ARBA00007681"/>
    </source>
</evidence>
<dbReference type="AlphaFoldDB" id="A0A3P7QR82"/>
<sequence>MGSAENESFSLCKFSSFMFLLHRIQARGMATLKDVAMQLKSIKNIQKITASMKMVASAKYAKADRELRKAIPYGTGAAAFYEKAGLIKKEDQAPAQGHLIIAITSDRGLCGAANNVIGKAIRELIANEPVKDSTKLVLIGDKVRLMLARQHSSRYLLSFADVGKKPPTFEDASTIAQALINCDFEFDKASLFYNKFKSVVAYTTTVQPIFSLEQLQQSSSLAVYDSVDDE</sequence>
<organism evidence="12 13">
    <name type="scientific">Dibothriocephalus latus</name>
    <name type="common">Fish tapeworm</name>
    <name type="synonym">Diphyllobothrium latum</name>
    <dbReference type="NCBI Taxonomy" id="60516"/>
    <lineage>
        <taxon>Eukaryota</taxon>
        <taxon>Metazoa</taxon>
        <taxon>Spiralia</taxon>
        <taxon>Lophotrochozoa</taxon>
        <taxon>Platyhelminthes</taxon>
        <taxon>Cestoda</taxon>
        <taxon>Eucestoda</taxon>
        <taxon>Diphyllobothriidea</taxon>
        <taxon>Diphyllobothriidae</taxon>
        <taxon>Dibothriocephalus</taxon>
    </lineage>
</organism>
<keyword evidence="8" id="KW-0472">Membrane</keyword>
<evidence type="ECO:0000256" key="8">
    <source>
        <dbReference type="ARBA" id="ARBA00023136"/>
    </source>
</evidence>
<comment type="subcellular location">
    <subcellularLocation>
        <location evidence="1">Mitochondrion inner membrane</location>
        <topology evidence="1">Peripheral membrane protein</topology>
    </subcellularLocation>
</comment>
<feature type="non-terminal residue" evidence="12">
    <location>
        <position position="230"/>
    </location>
</feature>
<evidence type="ECO:0000313" key="13">
    <source>
        <dbReference type="Proteomes" id="UP000281553"/>
    </source>
</evidence>
<dbReference type="PRINTS" id="PR00126">
    <property type="entry name" value="ATPASEGAMMA"/>
</dbReference>
<keyword evidence="5" id="KW-0999">Mitochondrion inner membrane</keyword>
<dbReference type="CDD" id="cd12151">
    <property type="entry name" value="F1-ATPase_gamma"/>
    <property type="match status" value="1"/>
</dbReference>
<proteinExistence type="inferred from homology"/>
<keyword evidence="13" id="KW-1185">Reference proteome</keyword>
<dbReference type="InterPro" id="IPR000131">
    <property type="entry name" value="ATP_synth_F1_gsu"/>
</dbReference>
<evidence type="ECO:0000256" key="7">
    <source>
        <dbReference type="ARBA" id="ARBA00023128"/>
    </source>
</evidence>
<dbReference type="Proteomes" id="UP000281553">
    <property type="component" value="Unassembled WGS sequence"/>
</dbReference>
<keyword evidence="9" id="KW-0139">CF(1)</keyword>
<dbReference type="PANTHER" id="PTHR11693">
    <property type="entry name" value="ATP SYNTHASE GAMMA CHAIN"/>
    <property type="match status" value="1"/>
</dbReference>
<reference evidence="12 13" key="1">
    <citation type="submission" date="2018-11" db="EMBL/GenBank/DDBJ databases">
        <authorList>
            <consortium name="Pathogen Informatics"/>
        </authorList>
    </citation>
    <scope>NUCLEOTIDE SEQUENCE [LARGE SCALE GENOMIC DNA]</scope>
</reference>
<dbReference type="InterPro" id="IPR035968">
    <property type="entry name" value="ATP_synth_F1_ATPase_gsu"/>
</dbReference>
<evidence type="ECO:0000256" key="6">
    <source>
        <dbReference type="ARBA" id="ARBA00023065"/>
    </source>
</evidence>
<keyword evidence="10" id="KW-0066">ATP synthesis</keyword>
<dbReference type="OrthoDB" id="239812at2759"/>
<evidence type="ECO:0000313" key="12">
    <source>
        <dbReference type="EMBL" id="VDN33616.1"/>
    </source>
</evidence>